<evidence type="ECO:0000256" key="3">
    <source>
        <dbReference type="ARBA" id="ARBA00022691"/>
    </source>
</evidence>
<keyword evidence="3" id="KW-0949">S-adenosyl-L-methionine</keyword>
<dbReference type="GO" id="GO:0000179">
    <property type="term" value="F:rRNA (adenine-N6,N6-)-dimethyltransferase activity"/>
    <property type="evidence" value="ECO:0007669"/>
    <property type="project" value="InterPro"/>
</dbReference>
<dbReference type="InterPro" id="IPR029063">
    <property type="entry name" value="SAM-dependent_MTases_sf"/>
</dbReference>
<dbReference type="PRINTS" id="PR00507">
    <property type="entry name" value="N12N6MTFRASE"/>
</dbReference>
<dbReference type="InterPro" id="IPR031339">
    <property type="entry name" value="DUF4942"/>
</dbReference>
<dbReference type="STRING" id="172043.RM53_14515"/>
<dbReference type="Gene3D" id="3.40.50.150">
    <property type="entry name" value="Vaccinia Virus protein VP39"/>
    <property type="match status" value="1"/>
</dbReference>
<evidence type="ECO:0000256" key="4">
    <source>
        <dbReference type="ARBA" id="ARBA00022884"/>
    </source>
</evidence>
<gene>
    <name evidence="6" type="ORF">RM53_14515</name>
</gene>
<organism evidence="6 7">
    <name type="scientific">Brevundimonas nasdae</name>
    <dbReference type="NCBI Taxonomy" id="172043"/>
    <lineage>
        <taxon>Bacteria</taxon>
        <taxon>Pseudomonadati</taxon>
        <taxon>Pseudomonadota</taxon>
        <taxon>Alphaproteobacteria</taxon>
        <taxon>Caulobacterales</taxon>
        <taxon>Caulobacteraceae</taxon>
        <taxon>Brevundimonas</taxon>
    </lineage>
</organism>
<feature type="domain" description="Ribosomal RNA adenine methylase transferase N-terminal" evidence="5">
    <location>
        <begin position="296"/>
        <end position="431"/>
    </location>
</feature>
<evidence type="ECO:0000256" key="1">
    <source>
        <dbReference type="ARBA" id="ARBA00022603"/>
    </source>
</evidence>
<evidence type="ECO:0000259" key="5">
    <source>
        <dbReference type="SMART" id="SM00650"/>
    </source>
</evidence>
<keyword evidence="4" id="KW-0694">RNA-binding</keyword>
<dbReference type="SUPFAM" id="SSF53335">
    <property type="entry name" value="S-adenosyl-L-methionine-dependent methyltransferases"/>
    <property type="match status" value="1"/>
</dbReference>
<dbReference type="AlphaFoldDB" id="A0A0B4CUX8"/>
<dbReference type="Proteomes" id="UP000031166">
    <property type="component" value="Unassembled WGS sequence"/>
</dbReference>
<keyword evidence="1" id="KW-0489">Methyltransferase</keyword>
<evidence type="ECO:0000313" key="6">
    <source>
        <dbReference type="EMBL" id="KIC55915.1"/>
    </source>
</evidence>
<dbReference type="GO" id="GO:0003723">
    <property type="term" value="F:RNA binding"/>
    <property type="evidence" value="ECO:0007669"/>
    <property type="project" value="UniProtKB-KW"/>
</dbReference>
<protein>
    <recommendedName>
        <fullName evidence="5">Ribosomal RNA adenine methylase transferase N-terminal domain-containing protein</fullName>
    </recommendedName>
</protein>
<keyword evidence="2" id="KW-0808">Transferase</keyword>
<dbReference type="EMBL" id="JWSY01000028">
    <property type="protein sequence ID" value="KIC55915.1"/>
    <property type="molecule type" value="Genomic_DNA"/>
</dbReference>
<dbReference type="PROSITE" id="PS00092">
    <property type="entry name" value="N6_MTASE"/>
    <property type="match status" value="1"/>
</dbReference>
<evidence type="ECO:0000313" key="7">
    <source>
        <dbReference type="Proteomes" id="UP000031166"/>
    </source>
</evidence>
<accession>A0A0B4CUX8</accession>
<dbReference type="Pfam" id="PF00398">
    <property type="entry name" value="RrnaAD"/>
    <property type="match status" value="1"/>
</dbReference>
<dbReference type="CDD" id="cd02440">
    <property type="entry name" value="AdoMet_MTases"/>
    <property type="match status" value="1"/>
</dbReference>
<name>A0A0B4CUX8_9CAUL</name>
<dbReference type="Pfam" id="PF13708">
    <property type="entry name" value="DUF4942"/>
    <property type="match status" value="1"/>
</dbReference>
<dbReference type="InterPro" id="IPR002052">
    <property type="entry name" value="DNA_methylase_N6_adenine_CS"/>
</dbReference>
<reference evidence="6 7" key="1">
    <citation type="submission" date="2014-12" db="EMBL/GenBank/DDBJ databases">
        <title>Genome sequencing of Brevundimonas nasdae TPW30.</title>
        <authorList>
            <person name="Tan P.W."/>
            <person name="Chan K.-G."/>
        </authorList>
    </citation>
    <scope>NUCLEOTIDE SEQUENCE [LARGE SCALE GENOMIC DNA]</scope>
    <source>
        <strain evidence="6 7">TPW30</strain>
    </source>
</reference>
<dbReference type="InterPro" id="IPR020598">
    <property type="entry name" value="rRNA_Ade_methylase_Trfase_N"/>
</dbReference>
<proteinExistence type="predicted"/>
<comment type="caution">
    <text evidence="6">The sequence shown here is derived from an EMBL/GenBank/DDBJ whole genome shotgun (WGS) entry which is preliminary data.</text>
</comment>
<dbReference type="SMART" id="SM00650">
    <property type="entry name" value="rADc"/>
    <property type="match status" value="1"/>
</dbReference>
<evidence type="ECO:0000256" key="2">
    <source>
        <dbReference type="ARBA" id="ARBA00022679"/>
    </source>
</evidence>
<sequence>MDQGRELIMAAPIDKIDAHRLAAIETFGRAFDLIQEGFSHLHETGPTDPTTGYIDKSIMEMLGGRRGDRQAFVAGVEKHANRVAWRHLLNISGLERLMDRTAKEQFARQLTDDPPPATPENCRATMQALFEDADTIFRRGIATAFAKLDRRFRSHDGFKIGSRIVLSNAFGIYGTWNHYARQQDVLRDVERTFHVLDGRQQPDQVDGIVGVIDRDKRNRGERPAFTVEDAYFRVRIFKNGNAHVWFLRDDLVERVNLLLAQHYGAALGDASGSTPGAPVPREAAAGFSFFPTPDDLADRVVDDTNIRAGMTVLEPSAGTGALAFRAASRGGHVTAVEIQRQFAEQLASSGTLGRVIHDDFMQLSPEVVGRFDRVVMNPPFCRGRDLDHVRHALRFVAPGGRLVAIMSAGVAFREDAATVAFRAMVEAARGRIMDLPEGSFASVGTNVNTCLVTIPVSLLE</sequence>
<dbReference type="InterPro" id="IPR001737">
    <property type="entry name" value="KsgA/Erm"/>
</dbReference>